<gene>
    <name evidence="13" type="ORF">HAZT_HAZT010035</name>
</gene>
<dbReference type="PROSITE" id="PS50262">
    <property type="entry name" value="G_PROTEIN_RECEP_F1_2"/>
    <property type="match status" value="1"/>
</dbReference>
<dbReference type="AlphaFoldDB" id="A0A6A0H5N8"/>
<feature type="compositionally biased region" description="Polar residues" evidence="10">
    <location>
        <begin position="107"/>
        <end position="122"/>
    </location>
</feature>
<keyword evidence="4 11" id="KW-0812">Transmembrane</keyword>
<keyword evidence="3" id="KW-1003">Cell membrane</keyword>
<keyword evidence="6" id="KW-0297">G-protein coupled receptor</keyword>
<dbReference type="GO" id="GO:0004983">
    <property type="term" value="F:neuropeptide Y receptor activity"/>
    <property type="evidence" value="ECO:0007669"/>
    <property type="project" value="InterPro"/>
</dbReference>
<reference evidence="13" key="2">
    <citation type="journal article" date="2018" name="Environ. Sci. Technol.">
        <title>The Toxicogenome of Hyalella azteca: A Model for Sediment Ecotoxicology and Evolutionary Toxicology.</title>
        <authorList>
            <person name="Poynton H.C."/>
            <person name="Hasenbein S."/>
            <person name="Benoit J.B."/>
            <person name="Sepulveda M.S."/>
            <person name="Poelchau M.F."/>
            <person name="Hughes D.S.T."/>
            <person name="Murali S.C."/>
            <person name="Chen S."/>
            <person name="Glastad K.M."/>
            <person name="Goodisman M.A.D."/>
            <person name="Werren J.H."/>
            <person name="Vineis J.H."/>
            <person name="Bowen J.L."/>
            <person name="Friedrich M."/>
            <person name="Jones J."/>
            <person name="Robertson H.M."/>
            <person name="Feyereisen R."/>
            <person name="Mechler-Hickson A."/>
            <person name="Mathers N."/>
            <person name="Lee C.E."/>
            <person name="Colbourne J.K."/>
            <person name="Biales A."/>
            <person name="Johnston J.S."/>
            <person name="Wellborn G.A."/>
            <person name="Rosendale A.J."/>
            <person name="Cridge A.G."/>
            <person name="Munoz-Torres M.C."/>
            <person name="Bain P.A."/>
            <person name="Manny A.R."/>
            <person name="Major K.M."/>
            <person name="Lambert F.N."/>
            <person name="Vulpe C.D."/>
            <person name="Tuck P."/>
            <person name="Blalock B.J."/>
            <person name="Lin Y.Y."/>
            <person name="Smith M.E."/>
            <person name="Ochoa-Acuna H."/>
            <person name="Chen M.M."/>
            <person name="Childers C.P."/>
            <person name="Qu J."/>
            <person name="Dugan S."/>
            <person name="Lee S.L."/>
            <person name="Chao H."/>
            <person name="Dinh H."/>
            <person name="Han Y."/>
            <person name="Doddapaneni H."/>
            <person name="Worley K.C."/>
            <person name="Muzny D.M."/>
            <person name="Gibbs R.A."/>
            <person name="Richards S."/>
        </authorList>
    </citation>
    <scope>NUCLEOTIDE SEQUENCE</scope>
    <source>
        <strain evidence="13">HAZT.00-mixed</strain>
        <tissue evidence="13">Whole organism</tissue>
    </source>
</reference>
<dbReference type="SUPFAM" id="SSF81321">
    <property type="entry name" value="Family A G protein-coupled receptor-like"/>
    <property type="match status" value="2"/>
</dbReference>
<dbReference type="Proteomes" id="UP000711488">
    <property type="component" value="Unassembled WGS sequence"/>
</dbReference>
<dbReference type="InterPro" id="IPR017452">
    <property type="entry name" value="GPCR_Rhodpsn_7TM"/>
</dbReference>
<sequence length="335" mass="37198">MLFAYHAVSVSVSAWTLVAISHERYSGICRPLRSRGWRTASHARKRIAVVWISSLVFMAPIAITSTLMPVGNTGPLVEGSHGKETDALIGCEERKCAGNDERRSGQTKKLLTSKQHSEEFQANSSRTILVPGIGIDEFDFESSRSSTDASGADGTGKPKFSSIVIHKNRGPGKFKLNKSKAPSVEICLSETVNDAVTFSQRFNPTSKRNKNVRITQKRTRENQIINHETSLRSTSSHKALRDKQRMIKMIGVVVLEFFICWTPLYVLNTVSLYNGSLVYRILGMKGVAGVHLLAYCSACCNPITYCFMSRSFRSAFYSVVQCRKLGVRKSLDVMS</sequence>
<dbReference type="EMBL" id="JQDR03006610">
    <property type="protein sequence ID" value="KAA0199943.1"/>
    <property type="molecule type" value="Genomic_DNA"/>
</dbReference>
<comment type="subcellular location">
    <subcellularLocation>
        <location evidence="1">Cell membrane</location>
        <topology evidence="1">Multi-pass membrane protein</topology>
    </subcellularLocation>
</comment>
<feature type="domain" description="G-protein coupled receptors family 1 profile" evidence="12">
    <location>
        <begin position="1"/>
        <end position="305"/>
    </location>
</feature>
<name>A0A6A0H5N8_HYAAZ</name>
<evidence type="ECO:0000313" key="13">
    <source>
        <dbReference type="EMBL" id="KAA0199943.1"/>
    </source>
</evidence>
<dbReference type="PRINTS" id="PR01012">
    <property type="entry name" value="NRPEPTIDEYR"/>
</dbReference>
<keyword evidence="5 11" id="KW-1133">Transmembrane helix</keyword>
<reference evidence="13" key="1">
    <citation type="submission" date="2014-08" db="EMBL/GenBank/DDBJ databases">
        <authorList>
            <person name="Murali S."/>
            <person name="Richards S."/>
            <person name="Bandaranaike D."/>
            <person name="Bellair M."/>
            <person name="Blankenburg K."/>
            <person name="Chao H."/>
            <person name="Dinh H."/>
            <person name="Doddapaneni H."/>
            <person name="Dugan-Rocha S."/>
            <person name="Elkadiri S."/>
            <person name="Gnanaolivu R."/>
            <person name="Hughes D."/>
            <person name="Lee S."/>
            <person name="Li M."/>
            <person name="Ming W."/>
            <person name="Munidasa M."/>
            <person name="Muniz J."/>
            <person name="Nguyen L."/>
            <person name="Osuji N."/>
            <person name="Pu L.-L."/>
            <person name="Puazo M."/>
            <person name="Skinner E."/>
            <person name="Qu C."/>
            <person name="Quiroz J."/>
            <person name="Raj R."/>
            <person name="Weissenberger G."/>
            <person name="Xin Y."/>
            <person name="Zou X."/>
            <person name="Han Y."/>
            <person name="Worley K."/>
            <person name="Muzny D."/>
            <person name="Gibbs R."/>
        </authorList>
    </citation>
    <scope>NUCLEOTIDE SEQUENCE</scope>
    <source>
        <strain evidence="13">HAZT.00-mixed</strain>
        <tissue evidence="13">Whole organism</tissue>
    </source>
</reference>
<dbReference type="PANTHER" id="PTHR24238">
    <property type="entry name" value="G-PROTEIN COUPLED RECEPTOR"/>
    <property type="match status" value="1"/>
</dbReference>
<comment type="caution">
    <text evidence="13">The sequence shown here is derived from an EMBL/GenBank/DDBJ whole genome shotgun (WGS) entry which is preliminary data.</text>
</comment>
<keyword evidence="8" id="KW-0675">Receptor</keyword>
<dbReference type="Gene3D" id="1.20.1070.10">
    <property type="entry name" value="Rhodopsin 7-helix transmembrane proteins"/>
    <property type="match status" value="2"/>
</dbReference>
<evidence type="ECO:0000256" key="2">
    <source>
        <dbReference type="ARBA" id="ARBA00010663"/>
    </source>
</evidence>
<dbReference type="GO" id="GO:0005886">
    <property type="term" value="C:plasma membrane"/>
    <property type="evidence" value="ECO:0007669"/>
    <property type="project" value="UniProtKB-SubCell"/>
</dbReference>
<feature type="region of interest" description="Disordered" evidence="10">
    <location>
        <begin position="98"/>
        <end position="122"/>
    </location>
</feature>
<evidence type="ECO:0000256" key="4">
    <source>
        <dbReference type="ARBA" id="ARBA00022692"/>
    </source>
</evidence>
<dbReference type="Pfam" id="PF00001">
    <property type="entry name" value="7tm_1"/>
    <property type="match status" value="2"/>
</dbReference>
<organism evidence="13">
    <name type="scientific">Hyalella azteca</name>
    <name type="common">Amphipod</name>
    <dbReference type="NCBI Taxonomy" id="294128"/>
    <lineage>
        <taxon>Eukaryota</taxon>
        <taxon>Metazoa</taxon>
        <taxon>Ecdysozoa</taxon>
        <taxon>Arthropoda</taxon>
        <taxon>Crustacea</taxon>
        <taxon>Multicrustacea</taxon>
        <taxon>Malacostraca</taxon>
        <taxon>Eumalacostraca</taxon>
        <taxon>Peracarida</taxon>
        <taxon>Amphipoda</taxon>
        <taxon>Senticaudata</taxon>
        <taxon>Talitrida</taxon>
        <taxon>Talitroidea</taxon>
        <taxon>Hyalellidae</taxon>
        <taxon>Hyalella</taxon>
    </lineage>
</organism>
<feature type="region of interest" description="Disordered" evidence="10">
    <location>
        <begin position="141"/>
        <end position="163"/>
    </location>
</feature>
<keyword evidence="7 11" id="KW-0472">Membrane</keyword>
<evidence type="ECO:0000256" key="10">
    <source>
        <dbReference type="SAM" id="MobiDB-lite"/>
    </source>
</evidence>
<evidence type="ECO:0000256" key="6">
    <source>
        <dbReference type="ARBA" id="ARBA00023040"/>
    </source>
</evidence>
<dbReference type="InterPro" id="IPR000611">
    <property type="entry name" value="NPY_rcpt"/>
</dbReference>
<evidence type="ECO:0000256" key="8">
    <source>
        <dbReference type="ARBA" id="ARBA00023170"/>
    </source>
</evidence>
<feature type="transmembrane region" description="Helical" evidence="11">
    <location>
        <begin position="50"/>
        <end position="70"/>
    </location>
</feature>
<dbReference type="InterPro" id="IPR000276">
    <property type="entry name" value="GPCR_Rhodpsn"/>
</dbReference>
<keyword evidence="9" id="KW-0807">Transducer</keyword>
<evidence type="ECO:0000256" key="7">
    <source>
        <dbReference type="ARBA" id="ARBA00023136"/>
    </source>
</evidence>
<comment type="similarity">
    <text evidence="2">Belongs to the G-protein coupled receptor 1 family.</text>
</comment>
<evidence type="ECO:0000259" key="12">
    <source>
        <dbReference type="PROSITE" id="PS50262"/>
    </source>
</evidence>
<dbReference type="PANTHER" id="PTHR24238:SF75">
    <property type="entry name" value="CHOLECYSTOKININ-LIKE RECEPTOR AT 17D1-RELATED"/>
    <property type="match status" value="1"/>
</dbReference>
<evidence type="ECO:0000256" key="3">
    <source>
        <dbReference type="ARBA" id="ARBA00022475"/>
    </source>
</evidence>
<proteinExistence type="inferred from homology"/>
<accession>A0A6A0H5N8</accession>
<feature type="transmembrane region" description="Helical" evidence="11">
    <location>
        <begin position="246"/>
        <end position="267"/>
    </location>
</feature>
<dbReference type="PRINTS" id="PR00237">
    <property type="entry name" value="GPCRRHODOPSN"/>
</dbReference>
<protein>
    <recommendedName>
        <fullName evidence="12">G-protein coupled receptors family 1 profile domain-containing protein</fullName>
    </recommendedName>
</protein>
<evidence type="ECO:0000256" key="11">
    <source>
        <dbReference type="SAM" id="Phobius"/>
    </source>
</evidence>
<evidence type="ECO:0000256" key="9">
    <source>
        <dbReference type="ARBA" id="ARBA00023224"/>
    </source>
</evidence>
<reference evidence="13" key="3">
    <citation type="submission" date="2019-06" db="EMBL/GenBank/DDBJ databases">
        <authorList>
            <person name="Poynton C."/>
            <person name="Hasenbein S."/>
            <person name="Benoit J.B."/>
            <person name="Sepulveda M.S."/>
            <person name="Poelchau M.F."/>
            <person name="Murali S.C."/>
            <person name="Chen S."/>
            <person name="Glastad K.M."/>
            <person name="Werren J.H."/>
            <person name="Vineis J.H."/>
            <person name="Bowen J.L."/>
            <person name="Friedrich M."/>
            <person name="Jones J."/>
            <person name="Robertson H.M."/>
            <person name="Feyereisen R."/>
            <person name="Mechler-Hickson A."/>
            <person name="Mathers N."/>
            <person name="Lee C.E."/>
            <person name="Colbourne J.K."/>
            <person name="Biales A."/>
            <person name="Johnston J.S."/>
            <person name="Wellborn G.A."/>
            <person name="Rosendale A.J."/>
            <person name="Cridge A.G."/>
            <person name="Munoz-Torres M.C."/>
            <person name="Bain P.A."/>
            <person name="Manny A.R."/>
            <person name="Major K.M."/>
            <person name="Lambert F.N."/>
            <person name="Vulpe C.D."/>
            <person name="Tuck P."/>
            <person name="Blalock B.J."/>
            <person name="Lin Y.-Y."/>
            <person name="Smith M.E."/>
            <person name="Ochoa-Acuna H."/>
            <person name="Chen M.-J.M."/>
            <person name="Childers C.P."/>
            <person name="Qu J."/>
            <person name="Dugan S."/>
            <person name="Lee S.L."/>
            <person name="Chao H."/>
            <person name="Dinh H."/>
            <person name="Han Y."/>
            <person name="Doddapaneni H."/>
            <person name="Worley K.C."/>
            <person name="Muzny D.M."/>
            <person name="Gibbs R.A."/>
            <person name="Richards S."/>
        </authorList>
    </citation>
    <scope>NUCLEOTIDE SEQUENCE</scope>
    <source>
        <strain evidence="13">HAZT.00-mixed</strain>
        <tissue evidence="13">Whole organism</tissue>
    </source>
</reference>
<evidence type="ECO:0000256" key="5">
    <source>
        <dbReference type="ARBA" id="ARBA00022989"/>
    </source>
</evidence>
<feature type="transmembrane region" description="Helical" evidence="11">
    <location>
        <begin position="287"/>
        <end position="308"/>
    </location>
</feature>
<evidence type="ECO:0000256" key="1">
    <source>
        <dbReference type="ARBA" id="ARBA00004651"/>
    </source>
</evidence>